<keyword evidence="5" id="KW-0548">Nucleotidyltransferase</keyword>
<evidence type="ECO:0000256" key="6">
    <source>
        <dbReference type="ARBA" id="ARBA00048493"/>
    </source>
</evidence>
<dbReference type="Pfam" id="PF01704">
    <property type="entry name" value="UDPGP"/>
    <property type="match status" value="1"/>
</dbReference>
<feature type="non-terminal residue" evidence="7">
    <location>
        <position position="1"/>
    </location>
</feature>
<name>A0A819I732_9BILA</name>
<dbReference type="EMBL" id="CAJOAY010001973">
    <property type="protein sequence ID" value="CAF3907575.1"/>
    <property type="molecule type" value="Genomic_DNA"/>
</dbReference>
<evidence type="ECO:0000256" key="4">
    <source>
        <dbReference type="ARBA" id="ARBA00022679"/>
    </source>
</evidence>
<proteinExistence type="inferred from homology"/>
<comment type="caution">
    <text evidence="7">The sequence shown here is derived from an EMBL/GenBank/DDBJ whole genome shotgun (WGS) entry which is preliminary data.</text>
</comment>
<comment type="pathway">
    <text evidence="1">Nucleotide-sugar biosynthesis; UDP-N-acetyl-alpha-D-glucosamine biosynthesis; UDP-N-acetyl-alpha-D-glucosamine from N-acetyl-alpha-D-glucosamine 1-phosphate: step 1/1.</text>
</comment>
<sequence length="154" mass="17512">MEVNLTIKERLTKANQAHLLAYWSELNNEQQQTLLHDINEIDFDRVAKAYNSIKQELLSDTTNSNKEIKEECIDDIMEPVPDTVTGSINETSKEQLERYRQRGLKAIAEGSVCVLLLAGGQGTRLGVDYPKGMYDVGLPSKKTLYQIQAERIRR</sequence>
<dbReference type="InterPro" id="IPR002618">
    <property type="entry name" value="UDPGP_fam"/>
</dbReference>
<gene>
    <name evidence="7" type="ORF">OKA104_LOCUS24538</name>
</gene>
<keyword evidence="4" id="KW-0808">Transferase</keyword>
<dbReference type="GO" id="GO:0003977">
    <property type="term" value="F:UDP-N-acetylglucosamine diphosphorylase activity"/>
    <property type="evidence" value="ECO:0007669"/>
    <property type="project" value="UniProtKB-EC"/>
</dbReference>
<protein>
    <recommendedName>
        <fullName evidence="3">UDP-N-acetylglucosamine diphosphorylase</fullName>
        <ecNumber evidence="3">2.7.7.23</ecNumber>
    </recommendedName>
</protein>
<dbReference type="InterPro" id="IPR039741">
    <property type="entry name" value="UDP-sugar_pyrophosphorylase"/>
</dbReference>
<dbReference type="InterPro" id="IPR029044">
    <property type="entry name" value="Nucleotide-diphossugar_trans"/>
</dbReference>
<dbReference type="Proteomes" id="UP000663881">
    <property type="component" value="Unassembled WGS sequence"/>
</dbReference>
<evidence type="ECO:0000256" key="3">
    <source>
        <dbReference type="ARBA" id="ARBA00012457"/>
    </source>
</evidence>
<dbReference type="PANTHER" id="PTHR11952:SF2">
    <property type="entry name" value="LD24639P"/>
    <property type="match status" value="1"/>
</dbReference>
<accession>A0A819I732</accession>
<evidence type="ECO:0000313" key="7">
    <source>
        <dbReference type="EMBL" id="CAF3907575.1"/>
    </source>
</evidence>
<dbReference type="Gene3D" id="3.90.550.10">
    <property type="entry name" value="Spore Coat Polysaccharide Biosynthesis Protein SpsA, Chain A"/>
    <property type="match status" value="1"/>
</dbReference>
<dbReference type="PANTHER" id="PTHR11952">
    <property type="entry name" value="UDP- GLUCOSE PYROPHOSPHORYLASE"/>
    <property type="match status" value="1"/>
</dbReference>
<comment type="catalytic activity">
    <reaction evidence="6">
        <text>N-acetyl-alpha-D-glucosamine 1-phosphate + UTP + H(+) = UDP-N-acetyl-alpha-D-glucosamine + diphosphate</text>
        <dbReference type="Rhea" id="RHEA:13509"/>
        <dbReference type="ChEBI" id="CHEBI:15378"/>
        <dbReference type="ChEBI" id="CHEBI:33019"/>
        <dbReference type="ChEBI" id="CHEBI:46398"/>
        <dbReference type="ChEBI" id="CHEBI:57705"/>
        <dbReference type="ChEBI" id="CHEBI:57776"/>
        <dbReference type="EC" id="2.7.7.23"/>
    </reaction>
</comment>
<evidence type="ECO:0000256" key="1">
    <source>
        <dbReference type="ARBA" id="ARBA00005208"/>
    </source>
</evidence>
<dbReference type="AlphaFoldDB" id="A0A819I732"/>
<evidence type="ECO:0000256" key="5">
    <source>
        <dbReference type="ARBA" id="ARBA00022695"/>
    </source>
</evidence>
<evidence type="ECO:0000313" key="8">
    <source>
        <dbReference type="Proteomes" id="UP000663881"/>
    </source>
</evidence>
<organism evidence="7 8">
    <name type="scientific">Adineta steineri</name>
    <dbReference type="NCBI Taxonomy" id="433720"/>
    <lineage>
        <taxon>Eukaryota</taxon>
        <taxon>Metazoa</taxon>
        <taxon>Spiralia</taxon>
        <taxon>Gnathifera</taxon>
        <taxon>Rotifera</taxon>
        <taxon>Eurotatoria</taxon>
        <taxon>Bdelloidea</taxon>
        <taxon>Adinetida</taxon>
        <taxon>Adinetidae</taxon>
        <taxon>Adineta</taxon>
    </lineage>
</organism>
<comment type="similarity">
    <text evidence="2">Belongs to the UDPGP type 1 family.</text>
</comment>
<reference evidence="7" key="1">
    <citation type="submission" date="2021-02" db="EMBL/GenBank/DDBJ databases">
        <authorList>
            <person name="Nowell W R."/>
        </authorList>
    </citation>
    <scope>NUCLEOTIDE SEQUENCE</scope>
</reference>
<dbReference type="EC" id="2.7.7.23" evidence="3"/>
<dbReference type="GO" id="GO:0006048">
    <property type="term" value="P:UDP-N-acetylglucosamine biosynthetic process"/>
    <property type="evidence" value="ECO:0007669"/>
    <property type="project" value="TreeGrafter"/>
</dbReference>
<evidence type="ECO:0000256" key="2">
    <source>
        <dbReference type="ARBA" id="ARBA00010401"/>
    </source>
</evidence>
<dbReference type="SUPFAM" id="SSF53448">
    <property type="entry name" value="Nucleotide-diphospho-sugar transferases"/>
    <property type="match status" value="1"/>
</dbReference>